<proteinExistence type="predicted"/>
<gene>
    <name evidence="2" type="ORF">EKO23_22220</name>
</gene>
<dbReference type="EMBL" id="SDKM01000051">
    <property type="protein sequence ID" value="RYP82195.1"/>
    <property type="molecule type" value="Genomic_DNA"/>
</dbReference>
<accession>A0A4Q4Z4I7</accession>
<evidence type="ECO:0000313" key="3">
    <source>
        <dbReference type="Proteomes" id="UP000295198"/>
    </source>
</evidence>
<feature type="transmembrane region" description="Helical" evidence="1">
    <location>
        <begin position="48"/>
        <end position="67"/>
    </location>
</feature>
<protein>
    <submittedName>
        <fullName evidence="2">Uncharacterized protein</fullName>
    </submittedName>
</protein>
<dbReference type="AlphaFoldDB" id="A0A4Q4Z4I7"/>
<dbReference type="OrthoDB" id="3792432at2"/>
<keyword evidence="3" id="KW-1185">Reference proteome</keyword>
<name>A0A4Q4Z4I7_9ACTN</name>
<keyword evidence="1" id="KW-0472">Membrane</keyword>
<evidence type="ECO:0000313" key="2">
    <source>
        <dbReference type="EMBL" id="RYP82195.1"/>
    </source>
</evidence>
<comment type="caution">
    <text evidence="2">The sequence shown here is derived from an EMBL/GenBank/DDBJ whole genome shotgun (WGS) entry which is preliminary data.</text>
</comment>
<keyword evidence="1" id="KW-1133">Transmembrane helix</keyword>
<evidence type="ECO:0000256" key="1">
    <source>
        <dbReference type="SAM" id="Phobius"/>
    </source>
</evidence>
<dbReference type="Proteomes" id="UP000295198">
    <property type="component" value="Unassembled WGS sequence"/>
</dbReference>
<dbReference type="RefSeq" id="WP_134720675.1">
    <property type="nucleotide sequence ID" value="NZ_SDKM01000051.1"/>
</dbReference>
<keyword evidence="1" id="KW-0812">Transmembrane</keyword>
<reference evidence="2 3" key="1">
    <citation type="submission" date="2019-01" db="EMBL/GenBank/DDBJ databases">
        <title>Nocardioides guangzhouensis sp. nov., an actinobacterium isolated from soil.</title>
        <authorList>
            <person name="Fu Y."/>
            <person name="Cai Y."/>
            <person name="Lin Z."/>
            <person name="Chen P."/>
        </authorList>
    </citation>
    <scope>NUCLEOTIDE SEQUENCE [LARGE SCALE GENOMIC DNA]</scope>
    <source>
        <strain evidence="2 3">130</strain>
    </source>
</reference>
<organism evidence="2 3">
    <name type="scientific">Nocardioides guangzhouensis</name>
    <dbReference type="NCBI Taxonomy" id="2497878"/>
    <lineage>
        <taxon>Bacteria</taxon>
        <taxon>Bacillati</taxon>
        <taxon>Actinomycetota</taxon>
        <taxon>Actinomycetes</taxon>
        <taxon>Propionibacteriales</taxon>
        <taxon>Nocardioidaceae</taxon>
        <taxon>Nocardioides</taxon>
    </lineage>
</organism>
<sequence length="267" mass="29669">MTTPELERRLVAVLQRHAEEAMNQTDTEHQFQKLAGATVRQKRNRRRAGAVAAMVAVAAVIVLVAWFSGQVPRAGEDGSPDPAGPERVSAVDSAEAFVETYATFDQARIAPLLDGAEIALWTDMYGDDHWQRGLGWRKAVGGQILPGDCAVLWRSPAGTEVSCTYDFHELHSDQYGVGPFGDNTLTFTIKDGQILEVTDKTAVSTNGYWPDVWDPFAAWLKRNHPDEAKRLYPTWPDTLYVNDTPRGLRLWRQLSQEYADQRSAGGP</sequence>